<reference evidence="2" key="1">
    <citation type="journal article" date="2020" name="bioRxiv">
        <title>A rank-normalized archaeal taxonomy based on genome phylogeny resolves widespread incomplete and uneven classifications.</title>
        <authorList>
            <person name="Rinke C."/>
            <person name="Chuvochina M."/>
            <person name="Mussig A.J."/>
            <person name="Chaumeil P.-A."/>
            <person name="Waite D.W."/>
            <person name="Whitman W.B."/>
            <person name="Parks D.H."/>
            <person name="Hugenholtz P."/>
        </authorList>
    </citation>
    <scope>NUCLEOTIDE SEQUENCE</scope>
    <source>
        <strain evidence="2">UBA10011</strain>
    </source>
</reference>
<feature type="domain" description="Methyltransferase" evidence="1">
    <location>
        <begin position="60"/>
        <end position="127"/>
    </location>
</feature>
<dbReference type="Proteomes" id="UP000683213">
    <property type="component" value="Unassembled WGS sequence"/>
</dbReference>
<evidence type="ECO:0000259" key="1">
    <source>
        <dbReference type="Pfam" id="PF13847"/>
    </source>
</evidence>
<dbReference type="EMBL" id="DUFG01000025">
    <property type="protein sequence ID" value="HIH08731.1"/>
    <property type="molecule type" value="Genomic_DNA"/>
</dbReference>
<dbReference type="Pfam" id="PF13847">
    <property type="entry name" value="Methyltransf_31"/>
    <property type="match status" value="1"/>
</dbReference>
<dbReference type="InterPro" id="IPR025714">
    <property type="entry name" value="Methyltranfer_dom"/>
</dbReference>
<keyword evidence="2" id="KW-0489">Methyltransferase</keyword>
<proteinExistence type="predicted"/>
<keyword evidence="2" id="KW-0808">Transferase</keyword>
<organism evidence="2 4">
    <name type="scientific">Candidatus Iainarchaeum sp</name>
    <dbReference type="NCBI Taxonomy" id="3101447"/>
    <lineage>
        <taxon>Archaea</taxon>
        <taxon>Candidatus Iainarchaeota</taxon>
        <taxon>Candidatus Iainarchaeia</taxon>
        <taxon>Candidatus Iainarchaeales</taxon>
        <taxon>Candidatus Iainarchaeaceae</taxon>
        <taxon>Candidatus Iainarchaeum</taxon>
    </lineage>
</organism>
<dbReference type="CDD" id="cd02440">
    <property type="entry name" value="AdoMet_MTases"/>
    <property type="match status" value="1"/>
</dbReference>
<evidence type="ECO:0000313" key="4">
    <source>
        <dbReference type="Proteomes" id="UP000577419"/>
    </source>
</evidence>
<sequence>MRFLKLKRRRIPDENPKRRREREQYWAKKYAAFNDFVYGYHTESSLHRKLIRLFGPWKLKGKTVLDVGCGVGSLSLMLASKVGKGKVIACDSQKVAIDICMEKIELMKSSKSIEEFRERLTQEMPEKLWGRDDLLAFREKENVEKNVAFFEQPVEMLPNANAHLTISRYVLNTYTRWSTRTDAFLSPNIGPFIRALESHTRKGGRIVIIDRKNHFDNYSLGQLKQMGYKRVSLGNEIIFWKKKRF</sequence>
<dbReference type="EMBL" id="JAGVWF010000006">
    <property type="protein sequence ID" value="MBS3058895.1"/>
    <property type="molecule type" value="Genomic_DNA"/>
</dbReference>
<comment type="caution">
    <text evidence="2">The sequence shown here is derived from an EMBL/GenBank/DDBJ whole genome shotgun (WGS) entry which is preliminary data.</text>
</comment>
<dbReference type="SUPFAM" id="SSF53335">
    <property type="entry name" value="S-adenosyl-L-methionine-dependent methyltransferases"/>
    <property type="match status" value="1"/>
</dbReference>
<dbReference type="GO" id="GO:0032259">
    <property type="term" value="P:methylation"/>
    <property type="evidence" value="ECO:0007669"/>
    <property type="project" value="UniProtKB-KW"/>
</dbReference>
<name>A0A7J4IT87_9ARCH</name>
<dbReference type="Proteomes" id="UP000577419">
    <property type="component" value="Unassembled WGS sequence"/>
</dbReference>
<accession>A0A7J4IT87</accession>
<evidence type="ECO:0000313" key="3">
    <source>
        <dbReference type="EMBL" id="MBS3058895.1"/>
    </source>
</evidence>
<dbReference type="GO" id="GO:0008168">
    <property type="term" value="F:methyltransferase activity"/>
    <property type="evidence" value="ECO:0007669"/>
    <property type="project" value="UniProtKB-KW"/>
</dbReference>
<dbReference type="Gene3D" id="3.40.50.150">
    <property type="entry name" value="Vaccinia Virus protein VP39"/>
    <property type="match status" value="1"/>
</dbReference>
<protein>
    <submittedName>
        <fullName evidence="2">Methyltransferase domain-containing protein</fullName>
    </submittedName>
</protein>
<gene>
    <name evidence="2" type="ORF">HA237_05185</name>
    <name evidence="3" type="ORF">J4224_00540</name>
</gene>
<reference evidence="3" key="2">
    <citation type="submission" date="2021-03" db="EMBL/GenBank/DDBJ databases">
        <authorList>
            <person name="Jaffe A."/>
        </authorList>
    </citation>
    <scope>NUCLEOTIDE SEQUENCE</scope>
    <source>
        <strain evidence="3">RIFCSPHIGHO2_01_FULL_GW2011_AR10_43_9</strain>
    </source>
</reference>
<evidence type="ECO:0000313" key="2">
    <source>
        <dbReference type="EMBL" id="HIH08731.1"/>
    </source>
</evidence>
<dbReference type="AlphaFoldDB" id="A0A7J4IT87"/>
<reference evidence="3" key="3">
    <citation type="submission" date="2021-05" db="EMBL/GenBank/DDBJ databases">
        <title>Protein family content uncovers lineage relationships and bacterial pathway maintenance mechanisms in DPANN archaea.</title>
        <authorList>
            <person name="Castelle C.J."/>
            <person name="Meheust R."/>
            <person name="Jaffe A.L."/>
            <person name="Seitz K."/>
            <person name="Gong X."/>
            <person name="Baker B.J."/>
            <person name="Banfield J.F."/>
        </authorList>
    </citation>
    <scope>NUCLEOTIDE SEQUENCE</scope>
    <source>
        <strain evidence="3">RIFCSPHIGHO2_01_FULL_GW2011_AR10_43_9</strain>
    </source>
</reference>
<dbReference type="InterPro" id="IPR029063">
    <property type="entry name" value="SAM-dependent_MTases_sf"/>
</dbReference>